<sequence length="145" mass="16021">MRKGEKVDGALKVTVYEETKDVNGIEGIYEAIVATVLLNGGAASVLNSGNGIDGRPLVHVRPPRTHANRPVVITRRAKIIGYHNAGERIREIVLLMGIFKETARRWVGRYEAEGNVETRPGQPRVTTAEEDERLIQDAGRTPQKL</sequence>
<accession>A0A8J5JRQ5</accession>
<evidence type="ECO:0000256" key="2">
    <source>
        <dbReference type="SAM" id="MobiDB-lite"/>
    </source>
</evidence>
<evidence type="ECO:0000313" key="5">
    <source>
        <dbReference type="Proteomes" id="UP000747542"/>
    </source>
</evidence>
<feature type="region of interest" description="Disordered" evidence="2">
    <location>
        <begin position="115"/>
        <end position="145"/>
    </location>
</feature>
<comment type="subcellular location">
    <subcellularLocation>
        <location evidence="1">Nucleus</location>
    </subcellularLocation>
</comment>
<dbReference type="SUPFAM" id="SSF46689">
    <property type="entry name" value="Homeodomain-like"/>
    <property type="match status" value="1"/>
</dbReference>
<dbReference type="EMBL" id="JAHLQT010026502">
    <property type="protein sequence ID" value="KAG7163052.1"/>
    <property type="molecule type" value="Genomic_DNA"/>
</dbReference>
<dbReference type="GO" id="GO:0005634">
    <property type="term" value="C:nucleus"/>
    <property type="evidence" value="ECO:0007669"/>
    <property type="project" value="UniProtKB-SubCell"/>
</dbReference>
<dbReference type="Proteomes" id="UP000747542">
    <property type="component" value="Unassembled WGS sequence"/>
</dbReference>
<protein>
    <submittedName>
        <fullName evidence="4">Putative histone-lysine N-methyltransferase 2D-like 2</fullName>
    </submittedName>
</protein>
<evidence type="ECO:0000259" key="3">
    <source>
        <dbReference type="Pfam" id="PF13518"/>
    </source>
</evidence>
<keyword evidence="5" id="KW-1185">Reference proteome</keyword>
<proteinExistence type="predicted"/>
<reference evidence="4" key="1">
    <citation type="journal article" date="2021" name="Sci. Adv.">
        <title>The American lobster genome reveals insights on longevity, neural, and immune adaptations.</title>
        <authorList>
            <person name="Polinski J.M."/>
            <person name="Zimin A.V."/>
            <person name="Clark K.F."/>
            <person name="Kohn A.B."/>
            <person name="Sadowski N."/>
            <person name="Timp W."/>
            <person name="Ptitsyn A."/>
            <person name="Khanna P."/>
            <person name="Romanova D.Y."/>
            <person name="Williams P."/>
            <person name="Greenwood S.J."/>
            <person name="Moroz L.L."/>
            <person name="Walt D.R."/>
            <person name="Bodnar A.G."/>
        </authorList>
    </citation>
    <scope>NUCLEOTIDE SEQUENCE</scope>
    <source>
        <strain evidence="4">GMGI-L3</strain>
    </source>
</reference>
<organism evidence="4 5">
    <name type="scientific">Homarus americanus</name>
    <name type="common">American lobster</name>
    <dbReference type="NCBI Taxonomy" id="6706"/>
    <lineage>
        <taxon>Eukaryota</taxon>
        <taxon>Metazoa</taxon>
        <taxon>Ecdysozoa</taxon>
        <taxon>Arthropoda</taxon>
        <taxon>Crustacea</taxon>
        <taxon>Multicrustacea</taxon>
        <taxon>Malacostraca</taxon>
        <taxon>Eumalacostraca</taxon>
        <taxon>Eucarida</taxon>
        <taxon>Decapoda</taxon>
        <taxon>Pleocyemata</taxon>
        <taxon>Astacidea</taxon>
        <taxon>Nephropoidea</taxon>
        <taxon>Nephropidae</taxon>
        <taxon>Homarus</taxon>
    </lineage>
</organism>
<dbReference type="InterPro" id="IPR055247">
    <property type="entry name" value="InsJ-like_HTH"/>
</dbReference>
<comment type="caution">
    <text evidence="4">The sequence shown here is derived from an EMBL/GenBank/DDBJ whole genome shotgun (WGS) entry which is preliminary data.</text>
</comment>
<dbReference type="AlphaFoldDB" id="A0A8J5JRQ5"/>
<gene>
    <name evidence="4" type="primary">Kmt2d-L2</name>
    <name evidence="4" type="ORF">Hamer_G002111</name>
</gene>
<feature type="non-terminal residue" evidence="4">
    <location>
        <position position="145"/>
    </location>
</feature>
<feature type="domain" description="Insertion element IS150 protein InsJ-like helix-turn-helix" evidence="3">
    <location>
        <begin position="75"/>
        <end position="124"/>
    </location>
</feature>
<dbReference type="Pfam" id="PF13518">
    <property type="entry name" value="HTH_28"/>
    <property type="match status" value="1"/>
</dbReference>
<evidence type="ECO:0000313" key="4">
    <source>
        <dbReference type="EMBL" id="KAG7163052.1"/>
    </source>
</evidence>
<evidence type="ECO:0000256" key="1">
    <source>
        <dbReference type="ARBA" id="ARBA00004123"/>
    </source>
</evidence>
<dbReference type="InterPro" id="IPR009057">
    <property type="entry name" value="Homeodomain-like_sf"/>
</dbReference>
<name>A0A8J5JRQ5_HOMAM</name>